<protein>
    <submittedName>
        <fullName evidence="2">Uncharacterized protein</fullName>
    </submittedName>
</protein>
<organism evidence="2 3">
    <name type="scientific">Thalassiosira oceanica</name>
    <name type="common">Marine diatom</name>
    <dbReference type="NCBI Taxonomy" id="159749"/>
    <lineage>
        <taxon>Eukaryota</taxon>
        <taxon>Sar</taxon>
        <taxon>Stramenopiles</taxon>
        <taxon>Ochrophyta</taxon>
        <taxon>Bacillariophyta</taxon>
        <taxon>Coscinodiscophyceae</taxon>
        <taxon>Thalassiosirophycidae</taxon>
        <taxon>Thalassiosirales</taxon>
        <taxon>Thalassiosiraceae</taxon>
        <taxon>Thalassiosira</taxon>
    </lineage>
</organism>
<keyword evidence="3" id="KW-1185">Reference proteome</keyword>
<feature type="compositionally biased region" description="Acidic residues" evidence="1">
    <location>
        <begin position="18"/>
        <end position="30"/>
    </location>
</feature>
<comment type="caution">
    <text evidence="2">The sequence shown here is derived from an EMBL/GenBank/DDBJ whole genome shotgun (WGS) entry which is preliminary data.</text>
</comment>
<proteinExistence type="predicted"/>
<evidence type="ECO:0000313" key="3">
    <source>
        <dbReference type="Proteomes" id="UP000266841"/>
    </source>
</evidence>
<sequence>MGQQLDDSNSVPKMSEGLDIDVESDDEDGNDKDAMVPRPKVLGDSRDDIRGDIHGLREEEKEREIELETRRSARQMARDKEDHQRRTGQGGKPPRPRREGAVVPALAVLLSQDKELETHGKEISACYRSAVVSVRRK</sequence>
<reference evidence="2 3" key="1">
    <citation type="journal article" date="2012" name="Genome Biol.">
        <title>Genome and low-iron response of an oceanic diatom adapted to chronic iron limitation.</title>
        <authorList>
            <person name="Lommer M."/>
            <person name="Specht M."/>
            <person name="Roy A.S."/>
            <person name="Kraemer L."/>
            <person name="Andreson R."/>
            <person name="Gutowska M.A."/>
            <person name="Wolf J."/>
            <person name="Bergner S.V."/>
            <person name="Schilhabel M.B."/>
            <person name="Klostermeier U.C."/>
            <person name="Beiko R.G."/>
            <person name="Rosenstiel P."/>
            <person name="Hippler M."/>
            <person name="Laroche J."/>
        </authorList>
    </citation>
    <scope>NUCLEOTIDE SEQUENCE [LARGE SCALE GENOMIC DNA]</scope>
    <source>
        <strain evidence="2 3">CCMP1005</strain>
    </source>
</reference>
<feature type="compositionally biased region" description="Polar residues" evidence="1">
    <location>
        <begin position="1"/>
        <end position="12"/>
    </location>
</feature>
<feature type="region of interest" description="Disordered" evidence="1">
    <location>
        <begin position="1"/>
        <end position="100"/>
    </location>
</feature>
<gene>
    <name evidence="2" type="ORF">THAOC_16246</name>
</gene>
<name>K0SCM9_THAOC</name>
<dbReference type="Proteomes" id="UP000266841">
    <property type="component" value="Unassembled WGS sequence"/>
</dbReference>
<evidence type="ECO:0000256" key="1">
    <source>
        <dbReference type="SAM" id="MobiDB-lite"/>
    </source>
</evidence>
<feature type="compositionally biased region" description="Basic and acidic residues" evidence="1">
    <location>
        <begin position="31"/>
        <end position="85"/>
    </location>
</feature>
<dbReference type="AlphaFoldDB" id="K0SCM9"/>
<dbReference type="EMBL" id="AGNL01018422">
    <property type="protein sequence ID" value="EJK63115.1"/>
    <property type="molecule type" value="Genomic_DNA"/>
</dbReference>
<accession>K0SCM9</accession>
<evidence type="ECO:0000313" key="2">
    <source>
        <dbReference type="EMBL" id="EJK63115.1"/>
    </source>
</evidence>